<dbReference type="AlphaFoldDB" id="A0A3S0PBS1"/>
<name>A0A3S0PBS1_9BACT</name>
<comment type="caution">
    <text evidence="1">The sequence shown here is derived from an EMBL/GenBank/DDBJ whole genome shotgun (WGS) entry which is preliminary data.</text>
</comment>
<sequence>MTPFKGKFYNEEYQIFVVMSFKDKDVIVYGQEILGELDGYFGSTKTGHIWPITSSEINGNTATIEAINNYGSEDFTATISLKDDGTYEFHHISGSTFKFPVNNKWQKIPAKLIFSQ</sequence>
<organism evidence="1 2">
    <name type="scientific">Prevotella koreensis</name>
    <dbReference type="NCBI Taxonomy" id="2490854"/>
    <lineage>
        <taxon>Bacteria</taxon>
        <taxon>Pseudomonadati</taxon>
        <taxon>Bacteroidota</taxon>
        <taxon>Bacteroidia</taxon>
        <taxon>Bacteroidales</taxon>
        <taxon>Prevotellaceae</taxon>
        <taxon>Prevotella</taxon>
    </lineage>
</organism>
<dbReference type="RefSeq" id="WP_126678169.1">
    <property type="nucleotide sequence ID" value="NZ_CAUTIM010000004.1"/>
</dbReference>
<accession>A0A3S0PBS1</accession>
<dbReference type="OrthoDB" id="1086519at2"/>
<proteinExistence type="predicted"/>
<dbReference type="Proteomes" id="UP000278983">
    <property type="component" value="Unassembled WGS sequence"/>
</dbReference>
<dbReference type="EMBL" id="RYYU01000001">
    <property type="protein sequence ID" value="RUL59013.1"/>
    <property type="molecule type" value="Genomic_DNA"/>
</dbReference>
<protein>
    <submittedName>
        <fullName evidence="1">Uncharacterized protein</fullName>
    </submittedName>
</protein>
<gene>
    <name evidence="1" type="ORF">EHV08_03990</name>
</gene>
<reference evidence="1 2" key="1">
    <citation type="submission" date="2018-12" db="EMBL/GenBank/DDBJ databases">
        <title>Genome sequencing of Prevotella sp. KCOM 3155 (= JS262).</title>
        <authorList>
            <person name="Kook J.-K."/>
            <person name="Park S.-N."/>
            <person name="Lim Y.K."/>
        </authorList>
    </citation>
    <scope>NUCLEOTIDE SEQUENCE [LARGE SCALE GENOMIC DNA]</scope>
    <source>
        <strain evidence="1 2">KCOM 3155</strain>
    </source>
</reference>
<keyword evidence="2" id="KW-1185">Reference proteome</keyword>
<evidence type="ECO:0000313" key="2">
    <source>
        <dbReference type="Proteomes" id="UP000278983"/>
    </source>
</evidence>
<evidence type="ECO:0000313" key="1">
    <source>
        <dbReference type="EMBL" id="RUL59013.1"/>
    </source>
</evidence>